<evidence type="ECO:0000256" key="1">
    <source>
        <dbReference type="SAM" id="MobiDB-lite"/>
    </source>
</evidence>
<accession>A0A9N9ZEZ1</accession>
<comment type="caution">
    <text evidence="2">The sequence shown here is derived from an EMBL/GenBank/DDBJ whole genome shotgun (WGS) entry which is preliminary data.</text>
</comment>
<protein>
    <submittedName>
        <fullName evidence="2">Uncharacterized protein</fullName>
    </submittedName>
</protein>
<dbReference type="EMBL" id="CABFOC020000053">
    <property type="protein sequence ID" value="CAH0055080.1"/>
    <property type="molecule type" value="Genomic_DNA"/>
</dbReference>
<feature type="region of interest" description="Disordered" evidence="1">
    <location>
        <begin position="137"/>
        <end position="157"/>
    </location>
</feature>
<sequence length="157" mass="18806">MSETPEFNELGELHKDLKALDEDLKDLNEDLTYLVSWKEFFVRLFEAGLKQHEKDETELAQYRNFLGRVSEGGLLPTSCKFDRELKKLDNPDDFVGVWMDDIVLMIMKQKVDRKMQTKKQQILDKEEEIRDKKKVIEEEESMTEEQIRERGIKSYRW</sequence>
<proteinExistence type="predicted"/>
<evidence type="ECO:0000313" key="2">
    <source>
        <dbReference type="EMBL" id="CAH0055080.1"/>
    </source>
</evidence>
<keyword evidence="3" id="KW-1185">Reference proteome</keyword>
<evidence type="ECO:0000313" key="3">
    <source>
        <dbReference type="Proteomes" id="UP000775872"/>
    </source>
</evidence>
<gene>
    <name evidence="2" type="ORF">CSOL1703_00016983</name>
</gene>
<feature type="compositionally biased region" description="Basic and acidic residues" evidence="1">
    <location>
        <begin position="145"/>
        <end position="157"/>
    </location>
</feature>
<reference evidence="2" key="1">
    <citation type="submission" date="2021-10" db="EMBL/GenBank/DDBJ databases">
        <authorList>
            <person name="Piombo E."/>
        </authorList>
    </citation>
    <scope>NUCLEOTIDE SEQUENCE</scope>
</reference>
<dbReference type="AlphaFoldDB" id="A0A9N9ZEZ1"/>
<dbReference type="Proteomes" id="UP000775872">
    <property type="component" value="Unassembled WGS sequence"/>
</dbReference>
<organism evidence="2 3">
    <name type="scientific">Clonostachys solani</name>
    <dbReference type="NCBI Taxonomy" id="160281"/>
    <lineage>
        <taxon>Eukaryota</taxon>
        <taxon>Fungi</taxon>
        <taxon>Dikarya</taxon>
        <taxon>Ascomycota</taxon>
        <taxon>Pezizomycotina</taxon>
        <taxon>Sordariomycetes</taxon>
        <taxon>Hypocreomycetidae</taxon>
        <taxon>Hypocreales</taxon>
        <taxon>Bionectriaceae</taxon>
        <taxon>Clonostachys</taxon>
    </lineage>
</organism>
<name>A0A9N9ZEZ1_9HYPO</name>